<organism evidence="3 4">
    <name type="scientific">Carnegiea gigantea</name>
    <dbReference type="NCBI Taxonomy" id="171969"/>
    <lineage>
        <taxon>Eukaryota</taxon>
        <taxon>Viridiplantae</taxon>
        <taxon>Streptophyta</taxon>
        <taxon>Embryophyta</taxon>
        <taxon>Tracheophyta</taxon>
        <taxon>Spermatophyta</taxon>
        <taxon>Magnoliopsida</taxon>
        <taxon>eudicotyledons</taxon>
        <taxon>Gunneridae</taxon>
        <taxon>Pentapetalae</taxon>
        <taxon>Caryophyllales</taxon>
        <taxon>Cactineae</taxon>
        <taxon>Cactaceae</taxon>
        <taxon>Cactoideae</taxon>
        <taxon>Echinocereeae</taxon>
        <taxon>Carnegiea</taxon>
    </lineage>
</organism>
<evidence type="ECO:0000256" key="1">
    <source>
        <dbReference type="SAM" id="MobiDB-lite"/>
    </source>
</evidence>
<gene>
    <name evidence="3" type="ORF">Cgig2_006423</name>
</gene>
<evidence type="ECO:0000313" key="4">
    <source>
        <dbReference type="Proteomes" id="UP001153076"/>
    </source>
</evidence>
<sequence>MDVSQSSQIGKGRNKRFWTKEEEWALVHGLLELSSDPQWKAEGNFKGGYLVKLEEMMTAKCPGSGLKAYPHIDSKTKWFRDKYNVLMEMFRTSGFTWDDTTKMIKATGASCEDYVEAVDNLHNDNETIDLDKDGEDEEEEEDESVQSAQPSPQLSKRARREKTSMGKGKKRMSEVIDLTSTFTNVSSNISGFMSGVNSHLETIASAFTTTQQHEQVIMARELHLDQKQKELDEKKKGLFNEVMKIPGLTRVEVMMAAKKLVSDESGLTIFYECPDDEWKKDFILNLIHPDLPPFN</sequence>
<dbReference type="AlphaFoldDB" id="A0A9Q1GZ73"/>
<keyword evidence="4" id="KW-1185">Reference proteome</keyword>
<feature type="domain" description="Myb/SANT-like" evidence="2">
    <location>
        <begin position="18"/>
        <end position="109"/>
    </location>
</feature>
<proteinExistence type="predicted"/>
<feature type="compositionally biased region" description="Acidic residues" evidence="1">
    <location>
        <begin position="132"/>
        <end position="144"/>
    </location>
</feature>
<feature type="compositionally biased region" description="Basic and acidic residues" evidence="1">
    <location>
        <begin position="122"/>
        <end position="131"/>
    </location>
</feature>
<dbReference type="InterPro" id="IPR024752">
    <property type="entry name" value="Myb/SANT-like_dom"/>
</dbReference>
<dbReference type="Pfam" id="PF12776">
    <property type="entry name" value="Myb_DNA-bind_3"/>
    <property type="match status" value="1"/>
</dbReference>
<evidence type="ECO:0000259" key="2">
    <source>
        <dbReference type="Pfam" id="PF12776"/>
    </source>
</evidence>
<dbReference type="PANTHER" id="PTHR46250:SF15">
    <property type="entry name" value="OS01G0523800 PROTEIN"/>
    <property type="match status" value="1"/>
</dbReference>
<dbReference type="EMBL" id="JAKOGI010001100">
    <property type="protein sequence ID" value="KAJ8427755.1"/>
    <property type="molecule type" value="Genomic_DNA"/>
</dbReference>
<evidence type="ECO:0000313" key="3">
    <source>
        <dbReference type="EMBL" id="KAJ8427755.1"/>
    </source>
</evidence>
<dbReference type="OrthoDB" id="1746344at2759"/>
<accession>A0A9Q1GZ73</accession>
<comment type="caution">
    <text evidence="3">The sequence shown here is derived from an EMBL/GenBank/DDBJ whole genome shotgun (WGS) entry which is preliminary data.</text>
</comment>
<dbReference type="Proteomes" id="UP001153076">
    <property type="component" value="Unassembled WGS sequence"/>
</dbReference>
<dbReference type="PANTHER" id="PTHR46250">
    <property type="entry name" value="MYB/SANT-LIKE DNA-BINDING DOMAIN PROTEIN-RELATED"/>
    <property type="match status" value="1"/>
</dbReference>
<reference evidence="3" key="1">
    <citation type="submission" date="2022-04" db="EMBL/GenBank/DDBJ databases">
        <title>Carnegiea gigantea Genome sequencing and assembly v2.</title>
        <authorList>
            <person name="Copetti D."/>
            <person name="Sanderson M.J."/>
            <person name="Burquez A."/>
            <person name="Wojciechowski M.F."/>
        </authorList>
    </citation>
    <scope>NUCLEOTIDE SEQUENCE</scope>
    <source>
        <strain evidence="3">SGP5-SGP5p</strain>
        <tissue evidence="3">Aerial part</tissue>
    </source>
</reference>
<feature type="compositionally biased region" description="Polar residues" evidence="1">
    <location>
        <begin position="145"/>
        <end position="154"/>
    </location>
</feature>
<protein>
    <recommendedName>
        <fullName evidence="2">Myb/SANT-like domain-containing protein</fullName>
    </recommendedName>
</protein>
<name>A0A9Q1GZ73_9CARY</name>
<feature type="region of interest" description="Disordered" evidence="1">
    <location>
        <begin position="122"/>
        <end position="171"/>
    </location>
</feature>